<evidence type="ECO:0000256" key="7">
    <source>
        <dbReference type="HAMAP-Rule" id="MF_01628"/>
    </source>
</evidence>
<dbReference type="InterPro" id="IPR017459">
    <property type="entry name" value="Glycosyl_Trfase_fam3_N_dom"/>
</dbReference>
<evidence type="ECO:0000259" key="8">
    <source>
        <dbReference type="SMART" id="SM00941"/>
    </source>
</evidence>
<dbReference type="Pfam" id="PF07831">
    <property type="entry name" value="PYNP_C"/>
    <property type="match status" value="1"/>
</dbReference>
<dbReference type="PIRSF" id="PIRSF000478">
    <property type="entry name" value="TP_PyNP"/>
    <property type="match status" value="1"/>
</dbReference>
<dbReference type="UniPathway" id="UPA00578">
    <property type="reaction ID" value="UER00638"/>
</dbReference>
<dbReference type="PANTHER" id="PTHR10515">
    <property type="entry name" value="THYMIDINE PHOSPHORYLASE"/>
    <property type="match status" value="1"/>
</dbReference>
<dbReference type="Pfam" id="PF00591">
    <property type="entry name" value="Glycos_transf_3"/>
    <property type="match status" value="1"/>
</dbReference>
<dbReference type="InterPro" id="IPR036566">
    <property type="entry name" value="PYNP-like_C_sf"/>
</dbReference>
<dbReference type="NCBIfam" id="TIGR02644">
    <property type="entry name" value="Y_phosphoryl"/>
    <property type="match status" value="1"/>
</dbReference>
<keyword evidence="10" id="KW-1185">Reference proteome</keyword>
<dbReference type="InterPro" id="IPR018090">
    <property type="entry name" value="Pyrmidine_PPas_bac/euk"/>
</dbReference>
<keyword evidence="5 7" id="KW-0808">Transferase</keyword>
<dbReference type="InterPro" id="IPR000053">
    <property type="entry name" value="Thymidine/pyrmidine_PPase"/>
</dbReference>
<dbReference type="SUPFAM" id="SSF54680">
    <property type="entry name" value="Pyrimidine nucleoside phosphorylase C-terminal domain"/>
    <property type="match status" value="1"/>
</dbReference>
<comment type="subunit">
    <text evidence="2 7">Homodimer.</text>
</comment>
<dbReference type="SUPFAM" id="SSF47648">
    <property type="entry name" value="Nucleoside phosphorylase/phosphoribosyltransferase N-terminal domain"/>
    <property type="match status" value="1"/>
</dbReference>
<sequence>MHAVASPQAVIRRKREGHALAAGELREFIAGIADGSLCDGQLGAFAMAVCLRGMDHDETVALTLAMRDSGRRLDWRAAGLGGPVLDKHSTGGVGDCTSLLVAPMLAACGAFVPMLSGRGLGHTGGTLDKLGAIPGYRSAPKPDELVRVVRDTGLAIVGASADLAPADRRLYAVRDVTATVDAIPLITASILSKKLAAGVDALVMDVKSGNGASLPDHDSALALARELVAVANGAGLRTEALVTDMSQPLAPAAGNALELRIALACLRGEPVAPRLVAASIELCAVALRQGGLAADLDEARARARAALASGAAAERFARMVHALGGPADLFEATDRHLPPAPCSADLPATAGGWLAAIDTRALGEAVVDLGGGRRHGDDRIDTRVGLDAIVPVGSAIEAGQPLLRVHAADDAALSATLARLAPCFRIDERPPAGQPLVLARIDAKAAGA</sequence>
<comment type="caution">
    <text evidence="9">The sequence shown here is derived from an EMBL/GenBank/DDBJ whole genome shotgun (WGS) entry which is preliminary data.</text>
</comment>
<comment type="similarity">
    <text evidence="1 7">Belongs to the thymidine/pyrimidine-nucleoside phosphorylase family.</text>
</comment>
<dbReference type="EMBL" id="PVLF01000019">
    <property type="protein sequence ID" value="PRH81655.1"/>
    <property type="molecule type" value="Genomic_DNA"/>
</dbReference>
<dbReference type="OrthoDB" id="341217at2"/>
<dbReference type="GO" id="GO:0046104">
    <property type="term" value="P:thymidine metabolic process"/>
    <property type="evidence" value="ECO:0007669"/>
    <property type="project" value="UniProtKB-UniRule"/>
</dbReference>
<dbReference type="FunFam" id="3.40.1030.10:FF:000003">
    <property type="entry name" value="Pyrimidine-nucleoside phosphorylase"/>
    <property type="match status" value="1"/>
</dbReference>
<evidence type="ECO:0000313" key="9">
    <source>
        <dbReference type="EMBL" id="PRH81655.1"/>
    </source>
</evidence>
<evidence type="ECO:0000256" key="1">
    <source>
        <dbReference type="ARBA" id="ARBA00006915"/>
    </source>
</evidence>
<dbReference type="HAMAP" id="MF_01628">
    <property type="entry name" value="Thymid_phosp"/>
    <property type="match status" value="1"/>
</dbReference>
<dbReference type="NCBIfam" id="TIGR02643">
    <property type="entry name" value="T_phosphoryl"/>
    <property type="match status" value="1"/>
</dbReference>
<dbReference type="GO" id="GO:0009032">
    <property type="term" value="F:thymidine phosphorylase activity"/>
    <property type="evidence" value="ECO:0007669"/>
    <property type="project" value="UniProtKB-UniRule"/>
</dbReference>
<dbReference type="AlphaFoldDB" id="A0A2P6M6S6"/>
<gene>
    <name evidence="7 9" type="primary">deoA</name>
    <name evidence="9" type="ORF">C6N40_11255</name>
</gene>
<dbReference type="GO" id="GO:0006206">
    <property type="term" value="P:pyrimidine nucleobase metabolic process"/>
    <property type="evidence" value="ECO:0007669"/>
    <property type="project" value="InterPro"/>
</dbReference>
<proteinExistence type="inferred from homology"/>
<accession>A0A2P6M6S6</accession>
<evidence type="ECO:0000256" key="4">
    <source>
        <dbReference type="ARBA" id="ARBA00022676"/>
    </source>
</evidence>
<dbReference type="EC" id="2.4.2.4" evidence="3 7"/>
<dbReference type="SUPFAM" id="SSF52418">
    <property type="entry name" value="Nucleoside phosphorylase/phosphoribosyltransferase catalytic domain"/>
    <property type="match status" value="1"/>
</dbReference>
<name>A0A2P6M6S6_9GAMM</name>
<dbReference type="InterPro" id="IPR013465">
    <property type="entry name" value="Thymidine_Pase"/>
</dbReference>
<dbReference type="NCBIfam" id="NF004490">
    <property type="entry name" value="PRK05820.1"/>
    <property type="match status" value="1"/>
</dbReference>
<dbReference type="Gene3D" id="3.40.1030.10">
    <property type="entry name" value="Nucleoside phosphorylase/phosphoribosyltransferase catalytic domain"/>
    <property type="match status" value="1"/>
</dbReference>
<dbReference type="GO" id="GO:0005829">
    <property type="term" value="C:cytosol"/>
    <property type="evidence" value="ECO:0007669"/>
    <property type="project" value="TreeGrafter"/>
</dbReference>
<keyword evidence="4 7" id="KW-0328">Glycosyltransferase</keyword>
<dbReference type="PANTHER" id="PTHR10515:SF0">
    <property type="entry name" value="THYMIDINE PHOSPHORYLASE"/>
    <property type="match status" value="1"/>
</dbReference>
<protein>
    <recommendedName>
        <fullName evidence="3 7">Thymidine phosphorylase</fullName>
        <ecNumber evidence="3 7">2.4.2.4</ecNumber>
    </recommendedName>
    <alternativeName>
        <fullName evidence="7">TdRPase</fullName>
    </alternativeName>
</protein>
<dbReference type="InterPro" id="IPR036320">
    <property type="entry name" value="Glycosyl_Trfase_fam3_N_dom_sf"/>
</dbReference>
<dbReference type="Proteomes" id="UP000241736">
    <property type="component" value="Unassembled WGS sequence"/>
</dbReference>
<dbReference type="InterPro" id="IPR035902">
    <property type="entry name" value="Nuc_phospho_transferase"/>
</dbReference>
<reference evidence="9 10" key="1">
    <citation type="submission" date="2018-03" db="EMBL/GenBank/DDBJ databases">
        <title>Arenimonas caeni sp. nov., isolated from activated sludge.</title>
        <authorList>
            <person name="Liu H."/>
        </authorList>
    </citation>
    <scope>NUCLEOTIDE SEQUENCE [LARGE SCALE GENOMIC DNA]</scope>
    <source>
        <strain evidence="10">z29</strain>
    </source>
</reference>
<comment type="function">
    <text evidence="7">The enzymes which catalyze the reversible phosphorolysis of pyrimidine nucleosides are involved in the degradation of these compounds and in their utilization as carbon and energy sources, or in the rescue of pyrimidine bases for nucleotide synthesis.</text>
</comment>
<dbReference type="Pfam" id="PF02885">
    <property type="entry name" value="Glycos_trans_3N"/>
    <property type="match status" value="1"/>
</dbReference>
<evidence type="ECO:0000256" key="5">
    <source>
        <dbReference type="ARBA" id="ARBA00022679"/>
    </source>
</evidence>
<evidence type="ECO:0000313" key="10">
    <source>
        <dbReference type="Proteomes" id="UP000241736"/>
    </source>
</evidence>
<evidence type="ECO:0000256" key="3">
    <source>
        <dbReference type="ARBA" id="ARBA00011892"/>
    </source>
</evidence>
<dbReference type="InterPro" id="IPR013102">
    <property type="entry name" value="PYNP_C"/>
</dbReference>
<dbReference type="Gene3D" id="3.90.1170.30">
    <property type="entry name" value="Pyrimidine nucleoside phosphorylase-like, C-terminal domain"/>
    <property type="match status" value="1"/>
</dbReference>
<dbReference type="SMART" id="SM00941">
    <property type="entry name" value="PYNP_C"/>
    <property type="match status" value="1"/>
</dbReference>
<comment type="catalytic activity">
    <reaction evidence="6 7">
        <text>thymidine + phosphate = 2-deoxy-alpha-D-ribose 1-phosphate + thymine</text>
        <dbReference type="Rhea" id="RHEA:16037"/>
        <dbReference type="ChEBI" id="CHEBI:17748"/>
        <dbReference type="ChEBI" id="CHEBI:17821"/>
        <dbReference type="ChEBI" id="CHEBI:43474"/>
        <dbReference type="ChEBI" id="CHEBI:57259"/>
        <dbReference type="EC" id="2.4.2.4"/>
    </reaction>
</comment>
<feature type="domain" description="Pyrimidine nucleoside phosphorylase C-terminal" evidence="8">
    <location>
        <begin position="353"/>
        <end position="427"/>
    </location>
</feature>
<dbReference type="Gene3D" id="1.20.970.10">
    <property type="entry name" value="Transferase, Pyrimidine Nucleoside Phosphorylase, Chain C"/>
    <property type="match status" value="1"/>
</dbReference>
<dbReference type="GO" id="GO:0004645">
    <property type="term" value="F:1,4-alpha-oligoglucan phosphorylase activity"/>
    <property type="evidence" value="ECO:0007669"/>
    <property type="project" value="InterPro"/>
</dbReference>
<dbReference type="InterPro" id="IPR000312">
    <property type="entry name" value="Glycosyl_Trfase_fam3"/>
</dbReference>
<evidence type="ECO:0000256" key="2">
    <source>
        <dbReference type="ARBA" id="ARBA00011738"/>
    </source>
</evidence>
<organism evidence="9 10">
    <name type="scientific">Arenimonas caeni</name>
    <dbReference type="NCBI Taxonomy" id="2058085"/>
    <lineage>
        <taxon>Bacteria</taxon>
        <taxon>Pseudomonadati</taxon>
        <taxon>Pseudomonadota</taxon>
        <taxon>Gammaproteobacteria</taxon>
        <taxon>Lysobacterales</taxon>
        <taxon>Lysobacteraceae</taxon>
        <taxon>Arenimonas</taxon>
    </lineage>
</organism>
<comment type="pathway">
    <text evidence="7">Pyrimidine metabolism; dTMP biosynthesis via salvage pathway; dTMP from thymine: step 1/2.</text>
</comment>
<evidence type="ECO:0000256" key="6">
    <source>
        <dbReference type="ARBA" id="ARBA00048550"/>
    </source>
</evidence>
<dbReference type="RefSeq" id="WP_106991128.1">
    <property type="nucleotide sequence ID" value="NZ_KZ679096.1"/>
</dbReference>